<protein>
    <recommendedName>
        <fullName evidence="4">Outer membrane protein beta-barrel domain-containing protein</fullName>
    </recommendedName>
</protein>
<comment type="caution">
    <text evidence="2">The sequence shown here is derived from an EMBL/GenBank/DDBJ whole genome shotgun (WGS) entry which is preliminary data.</text>
</comment>
<dbReference type="AlphaFoldDB" id="A0A368JY33"/>
<keyword evidence="3" id="KW-1185">Reference proteome</keyword>
<name>A0A368JY33_9BACT</name>
<feature type="signal peptide" evidence="1">
    <location>
        <begin position="1"/>
        <end position="25"/>
    </location>
</feature>
<evidence type="ECO:0000313" key="2">
    <source>
        <dbReference type="EMBL" id="RCR71543.1"/>
    </source>
</evidence>
<accession>A0A368JY33</accession>
<dbReference type="RefSeq" id="WP_114404076.1">
    <property type="nucleotide sequence ID" value="NZ_QOWE01000001.1"/>
</dbReference>
<evidence type="ECO:0000256" key="1">
    <source>
        <dbReference type="SAM" id="SignalP"/>
    </source>
</evidence>
<dbReference type="Proteomes" id="UP000253383">
    <property type="component" value="Unassembled WGS sequence"/>
</dbReference>
<reference evidence="2 3" key="1">
    <citation type="submission" date="2018-07" db="EMBL/GenBank/DDBJ databases">
        <title>Genome analysis of Larkinella rosea.</title>
        <authorList>
            <person name="Zhou Z."/>
            <person name="Wang G."/>
        </authorList>
    </citation>
    <scope>NUCLEOTIDE SEQUENCE [LARGE SCALE GENOMIC DNA]</scope>
    <source>
        <strain evidence="3">zzj9</strain>
    </source>
</reference>
<organism evidence="2 3">
    <name type="scientific">Larkinella punicea</name>
    <dbReference type="NCBI Taxonomy" id="2315727"/>
    <lineage>
        <taxon>Bacteria</taxon>
        <taxon>Pseudomonadati</taxon>
        <taxon>Bacteroidota</taxon>
        <taxon>Cytophagia</taxon>
        <taxon>Cytophagales</taxon>
        <taxon>Spirosomataceae</taxon>
        <taxon>Larkinella</taxon>
    </lineage>
</organism>
<proteinExistence type="predicted"/>
<evidence type="ECO:0008006" key="4">
    <source>
        <dbReference type="Google" id="ProtNLM"/>
    </source>
</evidence>
<gene>
    <name evidence="2" type="ORF">DUE52_01025</name>
</gene>
<sequence>MKQYPAFLKALLWAGFLGAASPVLAQKTSGSLPVRLTLFSESTSIPFADGLVTKPLHPGVSIGTEWALKRRSKSRLVQGLTAGYYHHKEVAQGIFLGTDFRYERQLPLSLYASIGLGIGYLHTFRTQDEFRLEDGRYVLKKDRGTPHLLLSVPLEIGLRLRPNSPRSPRLFVQYQPWIEYPFSPDFIPLMTHTNLAVGYEFFPFR</sequence>
<dbReference type="EMBL" id="QOWE01000001">
    <property type="protein sequence ID" value="RCR71543.1"/>
    <property type="molecule type" value="Genomic_DNA"/>
</dbReference>
<evidence type="ECO:0000313" key="3">
    <source>
        <dbReference type="Proteomes" id="UP000253383"/>
    </source>
</evidence>
<feature type="chain" id="PRO_5016909192" description="Outer membrane protein beta-barrel domain-containing protein" evidence="1">
    <location>
        <begin position="26"/>
        <end position="205"/>
    </location>
</feature>
<keyword evidence="1" id="KW-0732">Signal</keyword>
<dbReference type="OrthoDB" id="660961at2"/>